<sequence>MGKGPKGGKGAPPSGQTDQKKGTQTTKAGDQKTASKESTQKGGKKGGKK</sequence>
<feature type="compositionally biased region" description="Low complexity" evidence="1">
    <location>
        <begin position="11"/>
        <end position="28"/>
    </location>
</feature>
<proteinExistence type="predicted"/>
<feature type="region of interest" description="Disordered" evidence="1">
    <location>
        <begin position="1"/>
        <end position="49"/>
    </location>
</feature>
<dbReference type="HOGENOM" id="CLU_3140839_0_0_1"/>
<keyword evidence="3" id="KW-1185">Reference proteome</keyword>
<dbReference type="AlphaFoldDB" id="D2A659"/>
<protein>
    <submittedName>
        <fullName evidence="2">Uncharacterized protein</fullName>
    </submittedName>
</protein>
<feature type="compositionally biased region" description="Gly residues" evidence="1">
    <location>
        <begin position="1"/>
        <end position="10"/>
    </location>
</feature>
<evidence type="ECO:0000256" key="1">
    <source>
        <dbReference type="SAM" id="MobiDB-lite"/>
    </source>
</evidence>
<dbReference type="EMBL" id="KQ971346">
    <property type="protein sequence ID" value="EFA04975.1"/>
    <property type="molecule type" value="Genomic_DNA"/>
</dbReference>
<feature type="compositionally biased region" description="Basic and acidic residues" evidence="1">
    <location>
        <begin position="29"/>
        <end position="39"/>
    </location>
</feature>
<name>D2A659_TRICA</name>
<organism evidence="2 3">
    <name type="scientific">Tribolium castaneum</name>
    <name type="common">Red flour beetle</name>
    <dbReference type="NCBI Taxonomy" id="7070"/>
    <lineage>
        <taxon>Eukaryota</taxon>
        <taxon>Metazoa</taxon>
        <taxon>Ecdysozoa</taxon>
        <taxon>Arthropoda</taxon>
        <taxon>Hexapoda</taxon>
        <taxon>Insecta</taxon>
        <taxon>Pterygota</taxon>
        <taxon>Neoptera</taxon>
        <taxon>Endopterygota</taxon>
        <taxon>Coleoptera</taxon>
        <taxon>Polyphaga</taxon>
        <taxon>Cucujiformia</taxon>
        <taxon>Tenebrionidae</taxon>
        <taxon>Tenebrionidae incertae sedis</taxon>
        <taxon>Tribolium</taxon>
    </lineage>
</organism>
<reference evidence="2 3" key="2">
    <citation type="journal article" date="2010" name="Nucleic Acids Res.">
        <title>BeetleBase in 2010: revisions to provide comprehensive genomic information for Tribolium castaneum.</title>
        <authorList>
            <person name="Kim H.S."/>
            <person name="Murphy T."/>
            <person name="Xia J."/>
            <person name="Caragea D."/>
            <person name="Park Y."/>
            <person name="Beeman R.W."/>
            <person name="Lorenzen M.D."/>
            <person name="Butcher S."/>
            <person name="Manak J.R."/>
            <person name="Brown S.J."/>
        </authorList>
    </citation>
    <scope>GENOME REANNOTATION</scope>
    <source>
        <strain evidence="2 3">Georgia GA2</strain>
    </source>
</reference>
<gene>
    <name evidence="2" type="primary">AUGUSTUS-3.0.2_15053</name>
    <name evidence="2" type="ORF">TcasGA2_TC015053</name>
</gene>
<reference evidence="2 3" key="1">
    <citation type="journal article" date="2008" name="Nature">
        <title>The genome of the model beetle and pest Tribolium castaneum.</title>
        <authorList>
            <consortium name="Tribolium Genome Sequencing Consortium"/>
            <person name="Richards S."/>
            <person name="Gibbs R.A."/>
            <person name="Weinstock G.M."/>
            <person name="Brown S.J."/>
            <person name="Denell R."/>
            <person name="Beeman R.W."/>
            <person name="Gibbs R."/>
            <person name="Beeman R.W."/>
            <person name="Brown S.J."/>
            <person name="Bucher G."/>
            <person name="Friedrich M."/>
            <person name="Grimmelikhuijzen C.J."/>
            <person name="Klingler M."/>
            <person name="Lorenzen M."/>
            <person name="Richards S."/>
            <person name="Roth S."/>
            <person name="Schroder R."/>
            <person name="Tautz D."/>
            <person name="Zdobnov E.M."/>
            <person name="Muzny D."/>
            <person name="Gibbs R.A."/>
            <person name="Weinstock G.M."/>
            <person name="Attaway T."/>
            <person name="Bell S."/>
            <person name="Buhay C.J."/>
            <person name="Chandrabose M.N."/>
            <person name="Chavez D."/>
            <person name="Clerk-Blankenburg K.P."/>
            <person name="Cree A."/>
            <person name="Dao M."/>
            <person name="Davis C."/>
            <person name="Chacko J."/>
            <person name="Dinh H."/>
            <person name="Dugan-Rocha S."/>
            <person name="Fowler G."/>
            <person name="Garner T.T."/>
            <person name="Garnes J."/>
            <person name="Gnirke A."/>
            <person name="Hawes A."/>
            <person name="Hernandez J."/>
            <person name="Hines S."/>
            <person name="Holder M."/>
            <person name="Hume J."/>
            <person name="Jhangiani S.N."/>
            <person name="Joshi V."/>
            <person name="Khan Z.M."/>
            <person name="Jackson L."/>
            <person name="Kovar C."/>
            <person name="Kowis A."/>
            <person name="Lee S."/>
            <person name="Lewis L.R."/>
            <person name="Margolis J."/>
            <person name="Morgan M."/>
            <person name="Nazareth L.V."/>
            <person name="Nguyen N."/>
            <person name="Okwuonu G."/>
            <person name="Parker D."/>
            <person name="Richards S."/>
            <person name="Ruiz S.J."/>
            <person name="Santibanez J."/>
            <person name="Savard J."/>
            <person name="Scherer S.E."/>
            <person name="Schneider B."/>
            <person name="Sodergren E."/>
            <person name="Tautz D."/>
            <person name="Vattahil S."/>
            <person name="Villasana D."/>
            <person name="White C.S."/>
            <person name="Wright R."/>
            <person name="Park Y."/>
            <person name="Beeman R.W."/>
            <person name="Lord J."/>
            <person name="Oppert B."/>
            <person name="Lorenzen M."/>
            <person name="Brown S."/>
            <person name="Wang L."/>
            <person name="Savard J."/>
            <person name="Tautz D."/>
            <person name="Richards S."/>
            <person name="Weinstock G."/>
            <person name="Gibbs R.A."/>
            <person name="Liu Y."/>
            <person name="Worley K."/>
            <person name="Weinstock G."/>
            <person name="Elsik C.G."/>
            <person name="Reese J.T."/>
            <person name="Elhaik E."/>
            <person name="Landan G."/>
            <person name="Graur D."/>
            <person name="Arensburger P."/>
            <person name="Atkinson P."/>
            <person name="Beeman R.W."/>
            <person name="Beidler J."/>
            <person name="Brown S.J."/>
            <person name="Demuth J.P."/>
            <person name="Drury D.W."/>
            <person name="Du Y.Z."/>
            <person name="Fujiwara H."/>
            <person name="Lorenzen M."/>
            <person name="Maselli V."/>
            <person name="Osanai M."/>
            <person name="Park Y."/>
            <person name="Robertson H.M."/>
            <person name="Tu Z."/>
            <person name="Wang J.J."/>
            <person name="Wang S."/>
            <person name="Richards S."/>
            <person name="Song H."/>
            <person name="Zhang L."/>
            <person name="Sodergren E."/>
            <person name="Werner D."/>
            <person name="Stanke M."/>
            <person name="Morgenstern B."/>
            <person name="Solovyev V."/>
            <person name="Kosarev P."/>
            <person name="Brown G."/>
            <person name="Chen H.C."/>
            <person name="Ermolaeva O."/>
            <person name="Hlavina W."/>
            <person name="Kapustin Y."/>
            <person name="Kiryutin B."/>
            <person name="Kitts P."/>
            <person name="Maglott D."/>
            <person name="Pruitt K."/>
            <person name="Sapojnikov V."/>
            <person name="Souvorov A."/>
            <person name="Mackey A.J."/>
            <person name="Waterhouse R.M."/>
            <person name="Wyder S."/>
            <person name="Zdobnov E.M."/>
            <person name="Zdobnov E.M."/>
            <person name="Wyder S."/>
            <person name="Kriventseva E.V."/>
            <person name="Kadowaki T."/>
            <person name="Bork P."/>
            <person name="Aranda M."/>
            <person name="Bao R."/>
            <person name="Beermann A."/>
            <person name="Berns N."/>
            <person name="Bolognesi R."/>
            <person name="Bonneton F."/>
            <person name="Bopp D."/>
            <person name="Brown S.J."/>
            <person name="Bucher G."/>
            <person name="Butts T."/>
            <person name="Chaumot A."/>
            <person name="Denell R.E."/>
            <person name="Ferrier D.E."/>
            <person name="Friedrich M."/>
            <person name="Gordon C.M."/>
            <person name="Jindra M."/>
            <person name="Klingler M."/>
            <person name="Lan Q."/>
            <person name="Lattorff H.M."/>
            <person name="Laudet V."/>
            <person name="von Levetsow C."/>
            <person name="Liu Z."/>
            <person name="Lutz R."/>
            <person name="Lynch J.A."/>
            <person name="da Fonseca R.N."/>
            <person name="Posnien N."/>
            <person name="Reuter R."/>
            <person name="Roth S."/>
            <person name="Savard J."/>
            <person name="Schinko J.B."/>
            <person name="Schmitt C."/>
            <person name="Schoppmeier M."/>
            <person name="Schroder R."/>
            <person name="Shippy T.D."/>
            <person name="Simonnet F."/>
            <person name="Marques-Souza H."/>
            <person name="Tautz D."/>
            <person name="Tomoyasu Y."/>
            <person name="Trauner J."/>
            <person name="Van der Zee M."/>
            <person name="Vervoort M."/>
            <person name="Wittkopp N."/>
            <person name="Wimmer E.A."/>
            <person name="Yang X."/>
            <person name="Jones A.K."/>
            <person name="Sattelle D.B."/>
            <person name="Ebert P.R."/>
            <person name="Nelson D."/>
            <person name="Scott J.G."/>
            <person name="Beeman R.W."/>
            <person name="Muthukrishnan S."/>
            <person name="Kramer K.J."/>
            <person name="Arakane Y."/>
            <person name="Beeman R.W."/>
            <person name="Zhu Q."/>
            <person name="Hogenkamp D."/>
            <person name="Dixit R."/>
            <person name="Oppert B."/>
            <person name="Jiang H."/>
            <person name="Zou Z."/>
            <person name="Marshall J."/>
            <person name="Elpidina E."/>
            <person name="Vinokurov K."/>
            <person name="Oppert C."/>
            <person name="Zou Z."/>
            <person name="Evans J."/>
            <person name="Lu Z."/>
            <person name="Zhao P."/>
            <person name="Sumathipala N."/>
            <person name="Altincicek B."/>
            <person name="Vilcinskas A."/>
            <person name="Williams M."/>
            <person name="Hultmark D."/>
            <person name="Hetru C."/>
            <person name="Jiang H."/>
            <person name="Grimmelikhuijzen C.J."/>
            <person name="Hauser F."/>
            <person name="Cazzamali G."/>
            <person name="Williamson M."/>
            <person name="Park Y."/>
            <person name="Li B."/>
            <person name="Tanaka Y."/>
            <person name="Predel R."/>
            <person name="Neupert S."/>
            <person name="Schachtner J."/>
            <person name="Verleyen P."/>
            <person name="Raible F."/>
            <person name="Bork P."/>
            <person name="Friedrich M."/>
            <person name="Walden K.K."/>
            <person name="Robertson H.M."/>
            <person name="Angeli S."/>
            <person name="Foret S."/>
            <person name="Bucher G."/>
            <person name="Schuetz S."/>
            <person name="Maleszka R."/>
            <person name="Wimmer E.A."/>
            <person name="Beeman R.W."/>
            <person name="Lorenzen M."/>
            <person name="Tomoyasu Y."/>
            <person name="Miller S.C."/>
            <person name="Grossmann D."/>
            <person name="Bucher G."/>
        </authorList>
    </citation>
    <scope>NUCLEOTIDE SEQUENCE [LARGE SCALE GENOMIC DNA]</scope>
    <source>
        <strain evidence="2 3">Georgia GA2</strain>
    </source>
</reference>
<dbReference type="InParanoid" id="D2A659"/>
<dbReference type="Proteomes" id="UP000007266">
    <property type="component" value="Linkage group 6"/>
</dbReference>
<evidence type="ECO:0000313" key="3">
    <source>
        <dbReference type="Proteomes" id="UP000007266"/>
    </source>
</evidence>
<evidence type="ECO:0000313" key="2">
    <source>
        <dbReference type="EMBL" id="EFA04975.1"/>
    </source>
</evidence>
<accession>D2A659</accession>